<dbReference type="OrthoDB" id="6359816at2759"/>
<keyword evidence="3" id="KW-1185">Reference proteome</keyword>
<protein>
    <recommendedName>
        <fullName evidence="1">BTB domain-containing protein</fullName>
    </recommendedName>
</protein>
<evidence type="ECO:0000313" key="3">
    <source>
        <dbReference type="Proteomes" id="UP000235672"/>
    </source>
</evidence>
<dbReference type="AlphaFoldDB" id="A0A2J6PVQ4"/>
<dbReference type="InterPro" id="IPR000210">
    <property type="entry name" value="BTB/POZ_dom"/>
</dbReference>
<dbReference type="Gene3D" id="3.30.710.10">
    <property type="entry name" value="Potassium Channel Kv1.1, Chain A"/>
    <property type="match status" value="1"/>
</dbReference>
<dbReference type="InterPro" id="IPR011333">
    <property type="entry name" value="SKP1/BTB/POZ_sf"/>
</dbReference>
<name>A0A2J6PVQ4_9HELO</name>
<feature type="domain" description="BTB" evidence="1">
    <location>
        <begin position="19"/>
        <end position="88"/>
    </location>
</feature>
<dbReference type="PANTHER" id="PTHR47843">
    <property type="entry name" value="BTB DOMAIN-CONTAINING PROTEIN-RELATED"/>
    <property type="match status" value="1"/>
</dbReference>
<gene>
    <name evidence="2" type="ORF">NA56DRAFT_258582</name>
</gene>
<sequence length="243" mass="27466">MNVSGSKPARDYCQDLGTEIVQLVVGSDRKIFSVHKKLLCSVSEFFDKALTGRFAEASSNQMDLPEDHPAIVSMFISWLYTEDLKFDMYECDENSGVTTLIDLYVFADAKRCNALKNAAMDTLQDGLYRSHLFLCLSHVELVFEKTCTNEEAPIRCFFVEALAQGVREKFWEVEDLSNLFRSHPEVLSDYLRLQMCSSVPELYGAVDLYRRGGSEKYGICAFHVHAEGETCTSEEGQRWTAGA</sequence>
<dbReference type="EMBL" id="KZ613496">
    <property type="protein sequence ID" value="PMD18101.1"/>
    <property type="molecule type" value="Genomic_DNA"/>
</dbReference>
<dbReference type="SUPFAM" id="SSF54695">
    <property type="entry name" value="POZ domain"/>
    <property type="match status" value="1"/>
</dbReference>
<organism evidence="2 3">
    <name type="scientific">Hyaloscypha hepaticicola</name>
    <dbReference type="NCBI Taxonomy" id="2082293"/>
    <lineage>
        <taxon>Eukaryota</taxon>
        <taxon>Fungi</taxon>
        <taxon>Dikarya</taxon>
        <taxon>Ascomycota</taxon>
        <taxon>Pezizomycotina</taxon>
        <taxon>Leotiomycetes</taxon>
        <taxon>Helotiales</taxon>
        <taxon>Hyaloscyphaceae</taxon>
        <taxon>Hyaloscypha</taxon>
    </lineage>
</organism>
<dbReference type="CDD" id="cd18186">
    <property type="entry name" value="BTB_POZ_ZBTB_KLHL-like"/>
    <property type="match status" value="1"/>
</dbReference>
<dbReference type="Proteomes" id="UP000235672">
    <property type="component" value="Unassembled WGS sequence"/>
</dbReference>
<reference evidence="2 3" key="1">
    <citation type="submission" date="2016-05" db="EMBL/GenBank/DDBJ databases">
        <title>A degradative enzymes factory behind the ericoid mycorrhizal symbiosis.</title>
        <authorList>
            <consortium name="DOE Joint Genome Institute"/>
            <person name="Martino E."/>
            <person name="Morin E."/>
            <person name="Grelet G."/>
            <person name="Kuo A."/>
            <person name="Kohler A."/>
            <person name="Daghino S."/>
            <person name="Barry K."/>
            <person name="Choi C."/>
            <person name="Cichocki N."/>
            <person name="Clum A."/>
            <person name="Copeland A."/>
            <person name="Hainaut M."/>
            <person name="Haridas S."/>
            <person name="Labutti K."/>
            <person name="Lindquist E."/>
            <person name="Lipzen A."/>
            <person name="Khouja H.-R."/>
            <person name="Murat C."/>
            <person name="Ohm R."/>
            <person name="Olson A."/>
            <person name="Spatafora J."/>
            <person name="Veneault-Fourrey C."/>
            <person name="Henrissat B."/>
            <person name="Grigoriev I."/>
            <person name="Martin F."/>
            <person name="Perotto S."/>
        </authorList>
    </citation>
    <scope>NUCLEOTIDE SEQUENCE [LARGE SCALE GENOMIC DNA]</scope>
    <source>
        <strain evidence="2 3">UAMH 7357</strain>
    </source>
</reference>
<accession>A0A2J6PVQ4</accession>
<evidence type="ECO:0000259" key="1">
    <source>
        <dbReference type="PROSITE" id="PS50097"/>
    </source>
</evidence>
<evidence type="ECO:0000313" key="2">
    <source>
        <dbReference type="EMBL" id="PMD18101.1"/>
    </source>
</evidence>
<proteinExistence type="predicted"/>
<dbReference type="PROSITE" id="PS50097">
    <property type="entry name" value="BTB"/>
    <property type="match status" value="1"/>
</dbReference>
<dbReference type="SMART" id="SM00225">
    <property type="entry name" value="BTB"/>
    <property type="match status" value="1"/>
</dbReference>
<dbReference type="Pfam" id="PF00651">
    <property type="entry name" value="BTB"/>
    <property type="match status" value="1"/>
</dbReference>